<comment type="similarity">
    <text evidence="1">Belongs to the iron/ascorbate-dependent oxidoreductase family.</text>
</comment>
<sequence length="488" mass="53244">MRGSSSPTRFPLLNELRAILAEDPPFCSGTFELPAQAFELYYGRTDAKFLDFTKSESDSEALRELVAACESAKFGRGTETVLDETYRKAWKMDPENFKSGLDVDGCGLVDVVQTGLLPKNTLRNIRAELYKLNVYGEGAFFKSHKDTPRGGNMFGSLVVVMPTQHKGGELIIRHDSQKWTVDAATLLSDRESSLAYIAFFSDVEHEVLPVTSGHRVTLTYNLFYTWDTSTRLLRGLLDDPEFLPAGGTLGFGLRHGYPFPKLWDSMMSDPLECLQRWLKGSDHNLFQACTEVGLEPLLRLIHDGNEYTVLLDGMVDLADDLEDGESAERVLIHEGGGIVVKSLNFEDDSDDGSDESDDDTDCGCSGHETLEVYWVTEWGASNGVCSERVTYGNEASIEHIYADVCLIVEVGAAAYRVQSTSEDAADVGGIRGEEQASADVARAGEQEEEVTGERQLVVATSGSGEETGNVAERRGGGDSDDGASTGAT</sequence>
<dbReference type="InterPro" id="IPR005123">
    <property type="entry name" value="Oxoglu/Fe-dep_dioxygenase_dom"/>
</dbReference>
<dbReference type="Proteomes" id="UP000308197">
    <property type="component" value="Unassembled WGS sequence"/>
</dbReference>
<dbReference type="PROSITE" id="PS51471">
    <property type="entry name" value="FE2OG_OXY"/>
    <property type="match status" value="1"/>
</dbReference>
<reference evidence="4 5" key="1">
    <citation type="journal article" date="2019" name="Nat. Ecol. Evol.">
        <title>Megaphylogeny resolves global patterns of mushroom evolution.</title>
        <authorList>
            <person name="Varga T."/>
            <person name="Krizsan K."/>
            <person name="Foldi C."/>
            <person name="Dima B."/>
            <person name="Sanchez-Garcia M."/>
            <person name="Sanchez-Ramirez S."/>
            <person name="Szollosi G.J."/>
            <person name="Szarkandi J.G."/>
            <person name="Papp V."/>
            <person name="Albert L."/>
            <person name="Andreopoulos W."/>
            <person name="Angelini C."/>
            <person name="Antonin V."/>
            <person name="Barry K.W."/>
            <person name="Bougher N.L."/>
            <person name="Buchanan P."/>
            <person name="Buyck B."/>
            <person name="Bense V."/>
            <person name="Catcheside P."/>
            <person name="Chovatia M."/>
            <person name="Cooper J."/>
            <person name="Damon W."/>
            <person name="Desjardin D."/>
            <person name="Finy P."/>
            <person name="Geml J."/>
            <person name="Haridas S."/>
            <person name="Hughes K."/>
            <person name="Justo A."/>
            <person name="Karasinski D."/>
            <person name="Kautmanova I."/>
            <person name="Kiss B."/>
            <person name="Kocsube S."/>
            <person name="Kotiranta H."/>
            <person name="LaButti K.M."/>
            <person name="Lechner B.E."/>
            <person name="Liimatainen K."/>
            <person name="Lipzen A."/>
            <person name="Lukacs Z."/>
            <person name="Mihaltcheva S."/>
            <person name="Morgado L.N."/>
            <person name="Niskanen T."/>
            <person name="Noordeloos M.E."/>
            <person name="Ohm R.A."/>
            <person name="Ortiz-Santana B."/>
            <person name="Ovrebo C."/>
            <person name="Racz N."/>
            <person name="Riley R."/>
            <person name="Savchenko A."/>
            <person name="Shiryaev A."/>
            <person name="Soop K."/>
            <person name="Spirin V."/>
            <person name="Szebenyi C."/>
            <person name="Tomsovsky M."/>
            <person name="Tulloss R.E."/>
            <person name="Uehling J."/>
            <person name="Grigoriev I.V."/>
            <person name="Vagvolgyi C."/>
            <person name="Papp T."/>
            <person name="Martin F.M."/>
            <person name="Miettinen O."/>
            <person name="Hibbett D.S."/>
            <person name="Nagy L.G."/>
        </authorList>
    </citation>
    <scope>NUCLEOTIDE SEQUENCE [LARGE SCALE GENOMIC DNA]</scope>
    <source>
        <strain evidence="4 5">HHB13444</strain>
    </source>
</reference>
<keyword evidence="1" id="KW-0408">Iron</keyword>
<keyword evidence="5" id="KW-1185">Reference proteome</keyword>
<dbReference type="AlphaFoldDB" id="A0A5C3PEG3"/>
<dbReference type="GO" id="GO:0046872">
    <property type="term" value="F:metal ion binding"/>
    <property type="evidence" value="ECO:0007669"/>
    <property type="project" value="UniProtKB-KW"/>
</dbReference>
<gene>
    <name evidence="4" type="ORF">K466DRAFT_645794</name>
</gene>
<dbReference type="InParanoid" id="A0A5C3PEG3"/>
<evidence type="ECO:0000259" key="3">
    <source>
        <dbReference type="PROSITE" id="PS51471"/>
    </source>
</evidence>
<keyword evidence="1" id="KW-0560">Oxidoreductase</keyword>
<evidence type="ECO:0000313" key="4">
    <source>
        <dbReference type="EMBL" id="TFK87651.1"/>
    </source>
</evidence>
<dbReference type="GO" id="GO:0016491">
    <property type="term" value="F:oxidoreductase activity"/>
    <property type="evidence" value="ECO:0007669"/>
    <property type="project" value="UniProtKB-KW"/>
</dbReference>
<evidence type="ECO:0000256" key="2">
    <source>
        <dbReference type="SAM" id="MobiDB-lite"/>
    </source>
</evidence>
<dbReference type="STRING" id="1314778.A0A5C3PEG3"/>
<name>A0A5C3PEG3_9APHY</name>
<dbReference type="PANTHER" id="PTHR33099:SF14">
    <property type="entry name" value="PROLYL 4-HYDROXYLASE ALPHA SUBUNIT FE(2+) 2OG DIOXYGENASE DOMAIN-CONTAINING PROTEIN"/>
    <property type="match status" value="1"/>
</dbReference>
<proteinExistence type="inferred from homology"/>
<dbReference type="InterPro" id="IPR044862">
    <property type="entry name" value="Pro_4_hyd_alph_FE2OG_OXY"/>
</dbReference>
<evidence type="ECO:0000313" key="5">
    <source>
        <dbReference type="Proteomes" id="UP000308197"/>
    </source>
</evidence>
<dbReference type="PANTHER" id="PTHR33099">
    <property type="entry name" value="FE2OG DIOXYGENASE DOMAIN-CONTAINING PROTEIN"/>
    <property type="match status" value="1"/>
</dbReference>
<dbReference type="Gene3D" id="2.60.120.620">
    <property type="entry name" value="q2cbj1_9rhob like domain"/>
    <property type="match status" value="1"/>
</dbReference>
<feature type="domain" description="Fe2OG dioxygenase" evidence="3">
    <location>
        <begin position="126"/>
        <end position="226"/>
    </location>
</feature>
<keyword evidence="1" id="KW-0479">Metal-binding</keyword>
<feature type="region of interest" description="Disordered" evidence="2">
    <location>
        <begin position="436"/>
        <end position="488"/>
    </location>
</feature>
<protein>
    <recommendedName>
        <fullName evidence="3">Fe2OG dioxygenase domain-containing protein</fullName>
    </recommendedName>
</protein>
<dbReference type="Pfam" id="PF13640">
    <property type="entry name" value="2OG-FeII_Oxy_3"/>
    <property type="match status" value="1"/>
</dbReference>
<dbReference type="EMBL" id="ML211144">
    <property type="protein sequence ID" value="TFK87651.1"/>
    <property type="molecule type" value="Genomic_DNA"/>
</dbReference>
<accession>A0A5C3PEG3</accession>
<organism evidence="4 5">
    <name type="scientific">Polyporus arcularius HHB13444</name>
    <dbReference type="NCBI Taxonomy" id="1314778"/>
    <lineage>
        <taxon>Eukaryota</taxon>
        <taxon>Fungi</taxon>
        <taxon>Dikarya</taxon>
        <taxon>Basidiomycota</taxon>
        <taxon>Agaricomycotina</taxon>
        <taxon>Agaricomycetes</taxon>
        <taxon>Polyporales</taxon>
        <taxon>Polyporaceae</taxon>
        <taxon>Polyporus</taxon>
    </lineage>
</organism>
<evidence type="ECO:0000256" key="1">
    <source>
        <dbReference type="RuleBase" id="RU003682"/>
    </source>
</evidence>